<organism evidence="1 2">
    <name type="scientific">Streptomyces cahuitamycinicus</name>
    <dbReference type="NCBI Taxonomy" id="2070367"/>
    <lineage>
        <taxon>Bacteria</taxon>
        <taxon>Bacillati</taxon>
        <taxon>Actinomycetota</taxon>
        <taxon>Actinomycetes</taxon>
        <taxon>Kitasatosporales</taxon>
        <taxon>Streptomycetaceae</taxon>
        <taxon>Streptomyces</taxon>
    </lineage>
</organism>
<feature type="non-terminal residue" evidence="1">
    <location>
        <position position="1"/>
    </location>
</feature>
<sequence length="117" mass="12430">LAPPGIPASRPLRSELRDALLAREHDTDVLDALLHAAARNGGDDLRDLVRRIGLLLVRTPEGATRFDRALVDLGRHVPGFAAHAAAWLAEAPEEWAALVGPSSHRMIENLAGAGVPA</sequence>
<dbReference type="EMBL" id="POUC01000328">
    <property type="protein sequence ID" value="PNG18341.1"/>
    <property type="molecule type" value="Genomic_DNA"/>
</dbReference>
<reference evidence="1 2" key="1">
    <citation type="submission" date="2018-01" db="EMBL/GenBank/DDBJ databases">
        <title>Draft genome sequence of Streptomyces sp. 13K301.</title>
        <authorList>
            <person name="Sahin N."/>
            <person name="Saygin H."/>
            <person name="Ay H."/>
        </authorList>
    </citation>
    <scope>NUCLEOTIDE SEQUENCE [LARGE SCALE GENOMIC DNA]</scope>
    <source>
        <strain evidence="1 2">13K301</strain>
    </source>
</reference>
<proteinExistence type="predicted"/>
<accession>A0A2N8TH30</accession>
<evidence type="ECO:0008006" key="3">
    <source>
        <dbReference type="Google" id="ProtNLM"/>
    </source>
</evidence>
<gene>
    <name evidence="1" type="ORF">C1J00_31655</name>
</gene>
<dbReference type="AlphaFoldDB" id="A0A2N8TH30"/>
<evidence type="ECO:0000313" key="1">
    <source>
        <dbReference type="EMBL" id="PNG18341.1"/>
    </source>
</evidence>
<protein>
    <recommendedName>
        <fullName evidence="3">Serine protease</fullName>
    </recommendedName>
</protein>
<dbReference type="Proteomes" id="UP000235943">
    <property type="component" value="Unassembled WGS sequence"/>
</dbReference>
<evidence type="ECO:0000313" key="2">
    <source>
        <dbReference type="Proteomes" id="UP000235943"/>
    </source>
</evidence>
<comment type="caution">
    <text evidence="1">The sequence shown here is derived from an EMBL/GenBank/DDBJ whole genome shotgun (WGS) entry which is preliminary data.</text>
</comment>
<keyword evidence="2" id="KW-1185">Reference proteome</keyword>
<name>A0A2N8TH30_9ACTN</name>